<evidence type="ECO:0000313" key="2">
    <source>
        <dbReference type="Proteomes" id="UP000007523"/>
    </source>
</evidence>
<dbReference type="STRING" id="1116391.PM3016_1450"/>
<sequence length="162" mass="18056">MPRYVGIDPSTKTGFIVLDEDGEVWEARELEGMGENPERMHDLICQVGQLIQPEDRVAIEGFGFASQRGFELGGIGWAIRLNLFARQIGYTEVAPSQLKKFTGAGGTAAKEVVAVETYKRWGFQHKSNNVTDAYVLAQIVRAIHEPVKLLKVQQEVIQKLRG</sequence>
<gene>
    <name evidence="1" type="ORF">PM3016_1450</name>
</gene>
<protein>
    <recommendedName>
        <fullName evidence="3">Holliday junction nuclease RuvC</fullName>
    </recommendedName>
</protein>
<dbReference type="GO" id="GO:0003676">
    <property type="term" value="F:nucleic acid binding"/>
    <property type="evidence" value="ECO:0007669"/>
    <property type="project" value="InterPro"/>
</dbReference>
<dbReference type="SUPFAM" id="SSF53098">
    <property type="entry name" value="Ribonuclease H-like"/>
    <property type="match status" value="1"/>
</dbReference>
<name>H6NGT3_9BACL</name>
<keyword evidence="2" id="KW-1185">Reference proteome</keyword>
<accession>H6NGT3</accession>
<reference evidence="1 2" key="1">
    <citation type="journal article" date="2012" name="J. Bacteriol.">
        <title>Complete Genome Sequence of Paenibacillus mucilaginosus 3016, a Bacterium Functional as Microbial Fertilizer.</title>
        <authorList>
            <person name="Ma M."/>
            <person name="Wang Z."/>
            <person name="Li L."/>
            <person name="Jiang X."/>
            <person name="Guan D."/>
            <person name="Cao F."/>
            <person name="Chen H."/>
            <person name="Wang X."/>
            <person name="Shen D."/>
            <person name="Du B."/>
            <person name="Li J."/>
        </authorList>
    </citation>
    <scope>NUCLEOTIDE SEQUENCE [LARGE SCALE GENOMIC DNA]</scope>
    <source>
        <strain evidence="1 2">3016</strain>
    </source>
</reference>
<dbReference type="KEGG" id="pmq:PM3016_1450"/>
<dbReference type="AlphaFoldDB" id="H6NGT3"/>
<dbReference type="Gene3D" id="3.30.420.10">
    <property type="entry name" value="Ribonuclease H-like superfamily/Ribonuclease H"/>
    <property type="match status" value="1"/>
</dbReference>
<dbReference type="RefSeq" id="WP_014368977.1">
    <property type="nucleotide sequence ID" value="NC_016935.1"/>
</dbReference>
<proteinExistence type="predicted"/>
<dbReference type="EMBL" id="CP003235">
    <property type="protein sequence ID" value="AFC28375.1"/>
    <property type="molecule type" value="Genomic_DNA"/>
</dbReference>
<dbReference type="InterPro" id="IPR036397">
    <property type="entry name" value="RNaseH_sf"/>
</dbReference>
<evidence type="ECO:0000313" key="1">
    <source>
        <dbReference type="EMBL" id="AFC28375.1"/>
    </source>
</evidence>
<evidence type="ECO:0008006" key="3">
    <source>
        <dbReference type="Google" id="ProtNLM"/>
    </source>
</evidence>
<organism evidence="1 2">
    <name type="scientific">Paenibacillus mucilaginosus 3016</name>
    <dbReference type="NCBI Taxonomy" id="1116391"/>
    <lineage>
        <taxon>Bacteria</taxon>
        <taxon>Bacillati</taxon>
        <taxon>Bacillota</taxon>
        <taxon>Bacilli</taxon>
        <taxon>Bacillales</taxon>
        <taxon>Paenibacillaceae</taxon>
        <taxon>Paenibacillus</taxon>
    </lineage>
</organism>
<dbReference type="Proteomes" id="UP000007523">
    <property type="component" value="Chromosome"/>
</dbReference>
<dbReference type="InterPro" id="IPR012337">
    <property type="entry name" value="RNaseH-like_sf"/>
</dbReference>
<dbReference type="HOGENOM" id="CLU_1515084_0_0_9"/>